<dbReference type="AlphaFoldDB" id="A0A6M3LTP7"/>
<sequence length="67" mass="7430">MKAQILTALVEIMLRILSPDLLKKFADMVLDFAENYVTGTASSVDDKIVLPLCGLIRRTFGIDDNDT</sequence>
<gene>
    <name evidence="1" type="ORF">MM415B07124_0003</name>
</gene>
<organism evidence="1">
    <name type="scientific">viral metagenome</name>
    <dbReference type="NCBI Taxonomy" id="1070528"/>
    <lineage>
        <taxon>unclassified sequences</taxon>
        <taxon>metagenomes</taxon>
        <taxon>organismal metagenomes</taxon>
    </lineage>
</organism>
<accession>A0A6M3LTP7</accession>
<evidence type="ECO:0000313" key="1">
    <source>
        <dbReference type="EMBL" id="QJA96894.1"/>
    </source>
</evidence>
<name>A0A6M3LTP7_9ZZZZ</name>
<proteinExistence type="predicted"/>
<protein>
    <submittedName>
        <fullName evidence="1">Uncharacterized protein</fullName>
    </submittedName>
</protein>
<reference evidence="1" key="1">
    <citation type="submission" date="2020-03" db="EMBL/GenBank/DDBJ databases">
        <title>The deep terrestrial virosphere.</title>
        <authorList>
            <person name="Holmfeldt K."/>
            <person name="Nilsson E."/>
            <person name="Simone D."/>
            <person name="Lopez-Fernandez M."/>
            <person name="Wu X."/>
            <person name="de Brujin I."/>
            <person name="Lundin D."/>
            <person name="Andersson A."/>
            <person name="Bertilsson S."/>
            <person name="Dopson M."/>
        </authorList>
    </citation>
    <scope>NUCLEOTIDE SEQUENCE</scope>
    <source>
        <strain evidence="1">MM415B07124</strain>
    </source>
</reference>
<dbReference type="EMBL" id="MT143444">
    <property type="protein sequence ID" value="QJA96894.1"/>
    <property type="molecule type" value="Genomic_DNA"/>
</dbReference>